<evidence type="ECO:0000313" key="1">
    <source>
        <dbReference type="EMBL" id="KAH7108733.1"/>
    </source>
</evidence>
<dbReference type="OrthoDB" id="5421195at2759"/>
<organism evidence="1 2">
    <name type="scientific">Dendryphion nanum</name>
    <dbReference type="NCBI Taxonomy" id="256645"/>
    <lineage>
        <taxon>Eukaryota</taxon>
        <taxon>Fungi</taxon>
        <taxon>Dikarya</taxon>
        <taxon>Ascomycota</taxon>
        <taxon>Pezizomycotina</taxon>
        <taxon>Dothideomycetes</taxon>
        <taxon>Pleosporomycetidae</taxon>
        <taxon>Pleosporales</taxon>
        <taxon>Torulaceae</taxon>
        <taxon>Dendryphion</taxon>
    </lineage>
</organism>
<name>A0A9P9CX78_9PLEO</name>
<sequence>MRRLRFSEQEVRIGAERRVKYQGAVRVMLEVLHFPQEEGRELSRENVERLKEVFQTDHVRRLEPRNYVPAIIEQTDLANALQASGFSVKDLLTTTDGNPPTLKFPSRYRLTCLHGRHRVQAGREILPLADAWWIVDLYLADLSAELTATLVEEYANEKKPSDGEIYWKIRQYEQERNFCFKNRWKAILKTTSRRGLRQLDDHEELAAAIDDVMVMPGMRDDLRLSTIHKITGMKCDEQVIHYLEDMKEFWSKLLPGGKASLRRVDRATVKGVELKAPGNSKRDSQVLHGQLLSGQIFSSFSPEEREDIWNRLRHTDRLIPSLFTFFEDVKYLNACADCLKRLVKVSRKETVSMALDHKFTDVNQISGQYIVEIGESLFITRPGGTGDRINWGKRQLWLYAMRHYRDMPPDSKKKEKDLLAKVECYGADETVLYEFAALADRLGFASREIDHLKRRSSDRETARNALLKARKPGRYRYDDTMLEMHVDDIVRMFMTACPLAHERAISS</sequence>
<dbReference type="EMBL" id="JAGMWT010000036">
    <property type="protein sequence ID" value="KAH7108733.1"/>
    <property type="molecule type" value="Genomic_DNA"/>
</dbReference>
<feature type="non-terminal residue" evidence="1">
    <location>
        <position position="1"/>
    </location>
</feature>
<proteinExistence type="predicted"/>
<dbReference type="AlphaFoldDB" id="A0A9P9CX78"/>
<dbReference type="Proteomes" id="UP000700596">
    <property type="component" value="Unassembled WGS sequence"/>
</dbReference>
<comment type="caution">
    <text evidence="1">The sequence shown here is derived from an EMBL/GenBank/DDBJ whole genome shotgun (WGS) entry which is preliminary data.</text>
</comment>
<gene>
    <name evidence="1" type="ORF">B0J11DRAFT_390979</name>
</gene>
<accession>A0A9P9CX78</accession>
<dbReference type="Pfam" id="PF12520">
    <property type="entry name" value="DUF3723"/>
    <property type="match status" value="1"/>
</dbReference>
<protein>
    <submittedName>
        <fullName evidence="1">Uncharacterized protein</fullName>
    </submittedName>
</protein>
<evidence type="ECO:0000313" key="2">
    <source>
        <dbReference type="Proteomes" id="UP000700596"/>
    </source>
</evidence>
<reference evidence="1" key="1">
    <citation type="journal article" date="2021" name="Nat. Commun.">
        <title>Genetic determinants of endophytism in the Arabidopsis root mycobiome.</title>
        <authorList>
            <person name="Mesny F."/>
            <person name="Miyauchi S."/>
            <person name="Thiergart T."/>
            <person name="Pickel B."/>
            <person name="Atanasova L."/>
            <person name="Karlsson M."/>
            <person name="Huettel B."/>
            <person name="Barry K.W."/>
            <person name="Haridas S."/>
            <person name="Chen C."/>
            <person name="Bauer D."/>
            <person name="Andreopoulos W."/>
            <person name="Pangilinan J."/>
            <person name="LaButti K."/>
            <person name="Riley R."/>
            <person name="Lipzen A."/>
            <person name="Clum A."/>
            <person name="Drula E."/>
            <person name="Henrissat B."/>
            <person name="Kohler A."/>
            <person name="Grigoriev I.V."/>
            <person name="Martin F.M."/>
            <person name="Hacquard S."/>
        </authorList>
    </citation>
    <scope>NUCLEOTIDE SEQUENCE</scope>
    <source>
        <strain evidence="1">MPI-CAGE-CH-0243</strain>
    </source>
</reference>
<dbReference type="InterPro" id="IPR022198">
    <property type="entry name" value="DUF3723"/>
</dbReference>
<keyword evidence="2" id="KW-1185">Reference proteome</keyword>